<comment type="similarity">
    <text evidence="2">Belongs to the type IA topoisomerase family.</text>
</comment>
<dbReference type="EMBL" id="RKMZ01000002">
    <property type="protein sequence ID" value="ROX34252.1"/>
    <property type="molecule type" value="Genomic_DNA"/>
</dbReference>
<dbReference type="InterPro" id="IPR005738">
    <property type="entry name" value="TopoIII"/>
</dbReference>
<dbReference type="InterPro" id="IPR000380">
    <property type="entry name" value="Topo_IA"/>
</dbReference>
<evidence type="ECO:0000256" key="6">
    <source>
        <dbReference type="ARBA" id="ARBA00023029"/>
    </source>
</evidence>
<dbReference type="GO" id="GO:0006281">
    <property type="term" value="P:DNA repair"/>
    <property type="evidence" value="ECO:0007669"/>
    <property type="project" value="TreeGrafter"/>
</dbReference>
<dbReference type="Pfam" id="PF01751">
    <property type="entry name" value="Toprim"/>
    <property type="match status" value="1"/>
</dbReference>
<evidence type="ECO:0000256" key="1">
    <source>
        <dbReference type="ARBA" id="ARBA00000213"/>
    </source>
</evidence>
<evidence type="ECO:0000256" key="3">
    <source>
        <dbReference type="ARBA" id="ARBA00012891"/>
    </source>
</evidence>
<keyword evidence="8 16" id="KW-0413">Isomerase</keyword>
<dbReference type="PANTHER" id="PTHR11390">
    <property type="entry name" value="PROKARYOTIC DNA TOPOISOMERASE"/>
    <property type="match status" value="1"/>
</dbReference>
<dbReference type="NCBIfam" id="NF005829">
    <property type="entry name" value="PRK07726.1"/>
    <property type="match status" value="1"/>
</dbReference>
<dbReference type="Gene3D" id="2.70.20.10">
    <property type="entry name" value="Topoisomerase I, domain 3"/>
    <property type="match status" value="1"/>
</dbReference>
<dbReference type="Proteomes" id="UP000292223">
    <property type="component" value="Unassembled WGS sequence"/>
</dbReference>
<reference evidence="16 18" key="2">
    <citation type="submission" date="2019-02" db="EMBL/GenBank/DDBJ databases">
        <title>From farm to fork: dissemination of Tn554::fexA-optrA in linezolid-resistant Enterococcus faecalis clones from chicken feces and meat in Tunisia.</title>
        <authorList>
            <person name="Tedim A.P."/>
            <person name="Elghaieb H."/>
            <person name="Abbassi M.S."/>
            <person name="Novais C."/>
            <person name="Hassen A."/>
            <person name="Peixe L."/>
            <person name="Freitas A.R."/>
        </authorList>
    </citation>
    <scope>NUCLEOTIDE SEQUENCE [LARGE SCALE GENOMIC DNA]</scope>
    <source>
        <strain evidence="16 18">728T</strain>
    </source>
</reference>
<dbReference type="EMBL" id="SEWT01000004">
    <property type="protein sequence ID" value="RYU33147.1"/>
    <property type="molecule type" value="Genomic_DNA"/>
</dbReference>
<accession>A0A8B3RXB9</accession>
<dbReference type="RefSeq" id="WP_010709815.1">
    <property type="nucleotide sequence ID" value="NZ_JAANZP010000007.1"/>
</dbReference>
<dbReference type="SUPFAM" id="SSF56712">
    <property type="entry name" value="Prokaryotic type I DNA topoisomerase"/>
    <property type="match status" value="1"/>
</dbReference>
<evidence type="ECO:0000256" key="11">
    <source>
        <dbReference type="ARBA" id="ARBA00032235"/>
    </source>
</evidence>
<dbReference type="InterPro" id="IPR003601">
    <property type="entry name" value="Topo_IA_2"/>
</dbReference>
<evidence type="ECO:0000313" key="15">
    <source>
        <dbReference type="EMBL" id="ROX34252.1"/>
    </source>
</evidence>
<evidence type="ECO:0000313" key="16">
    <source>
        <dbReference type="EMBL" id="RYU33147.1"/>
    </source>
</evidence>
<dbReference type="SMART" id="SM00493">
    <property type="entry name" value="TOPRIM"/>
    <property type="match status" value="1"/>
</dbReference>
<dbReference type="GO" id="GO:0046872">
    <property type="term" value="F:metal ion binding"/>
    <property type="evidence" value="ECO:0007669"/>
    <property type="project" value="UniProtKB-KW"/>
</dbReference>
<keyword evidence="6" id="KW-0799">Topoisomerase</keyword>
<dbReference type="InterPro" id="IPR023405">
    <property type="entry name" value="Topo_IA_core_domain"/>
</dbReference>
<dbReference type="SMART" id="SM00436">
    <property type="entry name" value="TOP1Bc"/>
    <property type="match status" value="1"/>
</dbReference>
<dbReference type="InterPro" id="IPR013824">
    <property type="entry name" value="Topo_IA_cen_sub1"/>
</dbReference>
<dbReference type="NCBIfam" id="TIGR01056">
    <property type="entry name" value="topB"/>
    <property type="match status" value="1"/>
</dbReference>
<dbReference type="InterPro" id="IPR013825">
    <property type="entry name" value="Topo_IA_cen_sub2"/>
</dbReference>
<dbReference type="GO" id="GO:0006310">
    <property type="term" value="P:DNA recombination"/>
    <property type="evidence" value="ECO:0007669"/>
    <property type="project" value="TreeGrafter"/>
</dbReference>
<keyword evidence="4" id="KW-0479">Metal-binding</keyword>
<evidence type="ECO:0000256" key="12">
    <source>
        <dbReference type="ARBA" id="ARBA00032877"/>
    </source>
</evidence>
<dbReference type="CDD" id="cd00186">
    <property type="entry name" value="TOP1Ac"/>
    <property type="match status" value="1"/>
</dbReference>
<dbReference type="CDD" id="cd03362">
    <property type="entry name" value="TOPRIM_TopoIA_TopoIII"/>
    <property type="match status" value="1"/>
</dbReference>
<keyword evidence="7" id="KW-0238">DNA-binding</keyword>
<comment type="catalytic activity">
    <reaction evidence="1">
        <text>ATP-independent breakage of single-stranded DNA, followed by passage and rejoining.</text>
        <dbReference type="EC" id="5.6.2.1"/>
    </reaction>
</comment>
<dbReference type="InterPro" id="IPR013497">
    <property type="entry name" value="Topo_IA_cen"/>
</dbReference>
<dbReference type="GO" id="GO:0043597">
    <property type="term" value="C:cytoplasmic replication fork"/>
    <property type="evidence" value="ECO:0007669"/>
    <property type="project" value="TreeGrafter"/>
</dbReference>
<evidence type="ECO:0000256" key="9">
    <source>
        <dbReference type="ARBA" id="ARBA00030003"/>
    </source>
</evidence>
<evidence type="ECO:0000256" key="7">
    <source>
        <dbReference type="ARBA" id="ARBA00023125"/>
    </source>
</evidence>
<dbReference type="GO" id="GO:0006265">
    <property type="term" value="P:DNA topological change"/>
    <property type="evidence" value="ECO:0007669"/>
    <property type="project" value="InterPro"/>
</dbReference>
<evidence type="ECO:0000256" key="5">
    <source>
        <dbReference type="ARBA" id="ARBA00022842"/>
    </source>
</evidence>
<dbReference type="Pfam" id="PF01131">
    <property type="entry name" value="Topoisom_bac"/>
    <property type="match status" value="1"/>
</dbReference>
<reference evidence="15 17" key="1">
    <citation type="submission" date="2018-10" db="EMBL/GenBank/DDBJ databases">
        <title>Genotypes and phenotypes of Enterococci isolated from broiler chickens.</title>
        <authorList>
            <person name="Muhammad A.R."/>
            <person name="Diarra M.S."/>
        </authorList>
    </citation>
    <scope>NUCLEOTIDE SEQUENCE [LARGE SCALE GENOMIC DNA]</scope>
    <source>
        <strain evidence="15 17">LIT2 A36'</strain>
    </source>
</reference>
<evidence type="ECO:0000256" key="10">
    <source>
        <dbReference type="ARBA" id="ARBA00031985"/>
    </source>
</evidence>
<feature type="domain" description="Toprim" evidence="13">
    <location>
        <begin position="2"/>
        <end position="140"/>
    </location>
</feature>
<comment type="caution">
    <text evidence="16">The sequence shown here is derived from an EMBL/GenBank/DDBJ whole genome shotgun (WGS) entry which is preliminary data.</text>
</comment>
<sequence length="731" mass="83927">MTTVILAEKPSQALAYARAFSSYTKEDGYFRVKDSIFHDETFITFGFGHLVELDSPDKYKEEWKKWALETLPIFPERYQFSVPEDKQKQFTIVAGLLQKASTIIIATDSDREGENIAWSIIHHAKAYTPDKVYKRLWINSLEKEAIRDGFTHLREGKDYLPYYEEAQTRQISDWLVGMNASPLYSLLLQEKGVSGTFSLGRVQTPTLYMIYQRQLQIDQFKKEPFFELEGTVLHPEQSFKVTLEPSQRFKAKEEVFSFTKEKNVVIGEQEATVQSVEKEKKRSTSPALFSLSSLQSKANQQFKASANDTLKAVQKLYEAQLLTYPRTDTPYITENEFDYLKNHVEKYCSFLSVDLPLTQLEPRKRYVNNKKVQEHHAIILTKQVPTNEQFQNLSSLEQNIYLLVARTTVAMFLSDYEYEETIVKVSVGELLFQAKGQEPTVQGWKGIFQHKKEDTKTDTKEEIVIQTKLPKIVSNETVTLSISVVEKETIPPKPYTEGTLITAMKTAGKTVADENEQEILKEVEGIGTEATRASIIEALKSKRYIELRKNKLFMTTKGKVLCQAVSGEKLFTSAEMTAKWEEQLKRIGQREVTQEHFLTNIKKFLVHLIEEVPSFVSELDLTTYQEEHSEEQKTVNVGSCPKCEGVLIERKDFYGCSNYPTCCYTLTNNFRHKKLTKKNIQELIAGKETIVTGIKTKEKKTYDAIVCQNGNGYLEFVSFAQTKKKSTKKGK</sequence>
<evidence type="ECO:0000259" key="14">
    <source>
        <dbReference type="PROSITE" id="PS52039"/>
    </source>
</evidence>
<dbReference type="InterPro" id="IPR013826">
    <property type="entry name" value="Topo_IA_cen_sub3"/>
</dbReference>
<dbReference type="InterPro" id="IPR023406">
    <property type="entry name" value="Topo_IA_AS"/>
</dbReference>
<dbReference type="Gene3D" id="3.40.50.140">
    <property type="match status" value="1"/>
</dbReference>
<feature type="domain" description="Topo IA-type catalytic" evidence="14">
    <location>
        <begin position="159"/>
        <end position="609"/>
    </location>
</feature>
<dbReference type="PROSITE" id="PS00396">
    <property type="entry name" value="TOPO_IA_1"/>
    <property type="match status" value="1"/>
</dbReference>
<dbReference type="SMART" id="SM00437">
    <property type="entry name" value="TOP1Ac"/>
    <property type="match status" value="1"/>
</dbReference>
<dbReference type="Gene3D" id="1.10.290.10">
    <property type="entry name" value="Topoisomerase I, domain 4"/>
    <property type="match status" value="1"/>
</dbReference>
<dbReference type="EC" id="5.6.2.1" evidence="3"/>
<proteinExistence type="inferred from homology"/>
<evidence type="ECO:0000313" key="17">
    <source>
        <dbReference type="Proteomes" id="UP000281488"/>
    </source>
</evidence>
<dbReference type="PRINTS" id="PR00417">
    <property type="entry name" value="PRTPISMRASEI"/>
</dbReference>
<dbReference type="InterPro" id="IPR006171">
    <property type="entry name" value="TOPRIM_dom"/>
</dbReference>
<dbReference type="InterPro" id="IPR034144">
    <property type="entry name" value="TOPRIM_TopoIII"/>
</dbReference>
<evidence type="ECO:0000313" key="18">
    <source>
        <dbReference type="Proteomes" id="UP000292223"/>
    </source>
</evidence>
<organism evidence="16 18">
    <name type="scientific">Enterococcus faecalis</name>
    <name type="common">Streptococcus faecalis</name>
    <dbReference type="NCBI Taxonomy" id="1351"/>
    <lineage>
        <taxon>Bacteria</taxon>
        <taxon>Bacillati</taxon>
        <taxon>Bacillota</taxon>
        <taxon>Bacilli</taxon>
        <taxon>Lactobacillales</taxon>
        <taxon>Enterococcaceae</taxon>
        <taxon>Enterococcus</taxon>
    </lineage>
</organism>
<keyword evidence="5" id="KW-0460">Magnesium</keyword>
<dbReference type="Proteomes" id="UP000281488">
    <property type="component" value="Unassembled WGS sequence"/>
</dbReference>
<evidence type="ECO:0000256" key="8">
    <source>
        <dbReference type="ARBA" id="ARBA00023235"/>
    </source>
</evidence>
<dbReference type="GO" id="GO:0003917">
    <property type="term" value="F:DNA topoisomerase type I (single strand cut, ATP-independent) activity"/>
    <property type="evidence" value="ECO:0007669"/>
    <property type="project" value="UniProtKB-EC"/>
</dbReference>
<dbReference type="PANTHER" id="PTHR11390:SF21">
    <property type="entry name" value="DNA TOPOISOMERASE 3-ALPHA"/>
    <property type="match status" value="1"/>
</dbReference>
<name>A0A8B3RXB9_ENTFL</name>
<dbReference type="Gene3D" id="1.10.460.10">
    <property type="entry name" value="Topoisomerase I, domain 2"/>
    <property type="match status" value="1"/>
</dbReference>
<protein>
    <recommendedName>
        <fullName evidence="3">DNA topoisomerase</fullName>
        <ecNumber evidence="3">5.6.2.1</ecNumber>
    </recommendedName>
    <alternativeName>
        <fullName evidence="12">Omega-protein</fullName>
    </alternativeName>
    <alternativeName>
        <fullName evidence="11">Relaxing enzyme</fullName>
    </alternativeName>
    <alternativeName>
        <fullName evidence="9">Swivelase</fullName>
    </alternativeName>
    <alternativeName>
        <fullName evidence="10">Untwisting enzyme</fullName>
    </alternativeName>
</protein>
<evidence type="ECO:0000256" key="4">
    <source>
        <dbReference type="ARBA" id="ARBA00022723"/>
    </source>
</evidence>
<dbReference type="AlphaFoldDB" id="A0A8B3RXB9"/>
<dbReference type="PROSITE" id="PS50880">
    <property type="entry name" value="TOPRIM"/>
    <property type="match status" value="1"/>
</dbReference>
<evidence type="ECO:0000259" key="13">
    <source>
        <dbReference type="PROSITE" id="PS50880"/>
    </source>
</evidence>
<dbReference type="PROSITE" id="PS52039">
    <property type="entry name" value="TOPO_IA_2"/>
    <property type="match status" value="1"/>
</dbReference>
<dbReference type="InterPro" id="IPR003602">
    <property type="entry name" value="Topo_IA_DNA-bd_dom"/>
</dbReference>
<evidence type="ECO:0000256" key="2">
    <source>
        <dbReference type="ARBA" id="ARBA00009446"/>
    </source>
</evidence>
<dbReference type="GO" id="GO:0003677">
    <property type="term" value="F:DNA binding"/>
    <property type="evidence" value="ECO:0007669"/>
    <property type="project" value="UniProtKB-KW"/>
</dbReference>
<gene>
    <name evidence="16" type="primary">topB</name>
    <name evidence="15" type="ORF">EGW16_06290</name>
    <name evidence="16" type="ORF">EU507_07940</name>
</gene>